<keyword evidence="4" id="KW-0238">DNA-binding</keyword>
<evidence type="ECO:0000256" key="1">
    <source>
        <dbReference type="ARBA" id="ARBA00003544"/>
    </source>
</evidence>
<accession>A0A4Q2A7H9</accession>
<feature type="domain" description="Transposase IS4-like" evidence="6">
    <location>
        <begin position="138"/>
        <end position="306"/>
    </location>
</feature>
<evidence type="ECO:0000313" key="8">
    <source>
        <dbReference type="EMBL" id="RXV64570.1"/>
    </source>
</evidence>
<evidence type="ECO:0000256" key="2">
    <source>
        <dbReference type="ARBA" id="ARBA00010075"/>
    </source>
</evidence>
<evidence type="ECO:0000256" key="3">
    <source>
        <dbReference type="ARBA" id="ARBA00022578"/>
    </source>
</evidence>
<evidence type="ECO:0000256" key="5">
    <source>
        <dbReference type="ARBA" id="ARBA00023172"/>
    </source>
</evidence>
<dbReference type="Pfam" id="PF05598">
    <property type="entry name" value="DUF772"/>
    <property type="match status" value="1"/>
</dbReference>
<reference evidence="8 9" key="1">
    <citation type="submission" date="2018-08" db="EMBL/GenBank/DDBJ databases">
        <title>Mountain-cultivated ginseng endophyte, Burkholderia stabilis and its activity against ginseng root rot disease.</title>
        <authorList>
            <person name="Tapan Kumar M."/>
            <person name="Bae H."/>
            <person name="Shanmugam G."/>
            <person name="Jeon J."/>
        </authorList>
    </citation>
    <scope>NUCLEOTIDE SEQUENCE [LARGE SCALE GENOMIC DNA]</scope>
    <source>
        <strain evidence="8 9">EB159</strain>
    </source>
</reference>
<evidence type="ECO:0000313" key="9">
    <source>
        <dbReference type="Proteomes" id="UP000289650"/>
    </source>
</evidence>
<dbReference type="RefSeq" id="WP_129518665.1">
    <property type="nucleotide sequence ID" value="NZ_QWEX01000004.1"/>
</dbReference>
<keyword evidence="3" id="KW-0815">Transposition</keyword>
<dbReference type="GO" id="GO:0006313">
    <property type="term" value="P:DNA transposition"/>
    <property type="evidence" value="ECO:0007669"/>
    <property type="project" value="InterPro"/>
</dbReference>
<dbReference type="InterPro" id="IPR008490">
    <property type="entry name" value="Transposase_InsH_N"/>
</dbReference>
<dbReference type="PANTHER" id="PTHR35604:SF2">
    <property type="entry name" value="TRANSPOSASE INSH FOR INSERTION SEQUENCE ELEMENT IS5A-RELATED"/>
    <property type="match status" value="1"/>
</dbReference>
<gene>
    <name evidence="8" type="ORF">D1006_40515</name>
</gene>
<name>A0A4Q2A7H9_9BURK</name>
<dbReference type="NCBIfam" id="NF033581">
    <property type="entry name" value="transpos_IS5_4"/>
    <property type="match status" value="1"/>
</dbReference>
<dbReference type="GO" id="GO:0003677">
    <property type="term" value="F:DNA binding"/>
    <property type="evidence" value="ECO:0007669"/>
    <property type="project" value="UniProtKB-KW"/>
</dbReference>
<dbReference type="PANTHER" id="PTHR35604">
    <property type="entry name" value="TRANSPOSASE INSH FOR INSERTION SEQUENCE ELEMENT IS5A-RELATED"/>
    <property type="match status" value="1"/>
</dbReference>
<dbReference type="EMBL" id="QWEX01000004">
    <property type="protein sequence ID" value="RXV64570.1"/>
    <property type="molecule type" value="Genomic_DNA"/>
</dbReference>
<organism evidence="8 9">
    <name type="scientific">Burkholderia stabilis</name>
    <dbReference type="NCBI Taxonomy" id="95485"/>
    <lineage>
        <taxon>Bacteria</taxon>
        <taxon>Pseudomonadati</taxon>
        <taxon>Pseudomonadota</taxon>
        <taxon>Betaproteobacteria</taxon>
        <taxon>Burkholderiales</taxon>
        <taxon>Burkholderiaceae</taxon>
        <taxon>Burkholderia</taxon>
        <taxon>Burkholderia cepacia complex</taxon>
    </lineage>
</organism>
<keyword evidence="5" id="KW-0233">DNA recombination</keyword>
<feature type="domain" description="Transposase InsH N-terminal" evidence="7">
    <location>
        <begin position="21"/>
        <end position="110"/>
    </location>
</feature>
<dbReference type="InterPro" id="IPR047959">
    <property type="entry name" value="Transpos_IS5"/>
</dbReference>
<protein>
    <submittedName>
        <fullName evidence="8">IS5 family transposase</fullName>
    </submittedName>
</protein>
<sequence length="335" mass="37587">MKRQIGFPEAESAGKTRATKPQRFLVEMEKVVRWPRLLSAIEPYSPKGERGRPPISLERVLRAHFLRQWYGLSDEELEDALYDSIAMSAFASNDLAVEDAPDATTLPKFLRLLVEHKLTRKLFDEISISLCEHRLLMKEGTLVDAMIIAAPPSTKSAEKHRDLEIHLTKNGSEWHFGMKAHIGVDADSGLVHSVVGTAANVSDESQAHALLHEYKEEAFGNAGYIGVDKRDEMTGKAVKCPVAAKRGKFAAMRDGALKDLLVEIGRTKAQIRARIEHPFHNVKNLFRHHKVRYKGLAKNTAQLFSLFNRADLVIAKNRLQSVHGSNPSCVEKREK</sequence>
<comment type="similarity">
    <text evidence="2">Belongs to the transposase 11 family.</text>
</comment>
<dbReference type="GO" id="GO:0004803">
    <property type="term" value="F:transposase activity"/>
    <property type="evidence" value="ECO:0007669"/>
    <property type="project" value="InterPro"/>
</dbReference>
<comment type="function">
    <text evidence="1">Involved in the transposition of the insertion sequence IS5.</text>
</comment>
<dbReference type="AlphaFoldDB" id="A0A4Q2A7H9"/>
<evidence type="ECO:0000259" key="6">
    <source>
        <dbReference type="Pfam" id="PF01609"/>
    </source>
</evidence>
<evidence type="ECO:0000259" key="7">
    <source>
        <dbReference type="Pfam" id="PF05598"/>
    </source>
</evidence>
<dbReference type="OrthoDB" id="9774608at2"/>
<dbReference type="InterPro" id="IPR002559">
    <property type="entry name" value="Transposase_11"/>
</dbReference>
<evidence type="ECO:0000256" key="4">
    <source>
        <dbReference type="ARBA" id="ARBA00023125"/>
    </source>
</evidence>
<dbReference type="Proteomes" id="UP000289650">
    <property type="component" value="Unassembled WGS sequence"/>
</dbReference>
<proteinExistence type="inferred from homology"/>
<dbReference type="Pfam" id="PF01609">
    <property type="entry name" value="DDE_Tnp_1"/>
    <property type="match status" value="1"/>
</dbReference>
<comment type="caution">
    <text evidence="8">The sequence shown here is derived from an EMBL/GenBank/DDBJ whole genome shotgun (WGS) entry which is preliminary data.</text>
</comment>